<dbReference type="FunFam" id="3.30.160.60:FF:000624">
    <property type="entry name" value="zinc finger protein 697"/>
    <property type="match status" value="1"/>
</dbReference>
<dbReference type="PANTHER" id="PTHR16515">
    <property type="entry name" value="PR DOMAIN ZINC FINGER PROTEIN"/>
    <property type="match status" value="1"/>
</dbReference>
<comment type="subcellular location">
    <subcellularLocation>
        <location evidence="1">Nucleus</location>
    </subcellularLocation>
</comment>
<evidence type="ECO:0000256" key="1">
    <source>
        <dbReference type="ARBA" id="ARBA00004123"/>
    </source>
</evidence>
<reference evidence="10 11" key="2">
    <citation type="submission" date="2016-05" db="EMBL/GenBank/DDBJ databases">
        <title>Lineage-specific infection strategies underlie the spectrum of fungal disease in amphibians.</title>
        <authorList>
            <person name="Cuomo C.A."/>
            <person name="Farrer R.A."/>
            <person name="James T."/>
            <person name="Longcore J."/>
            <person name="Birren B."/>
        </authorList>
    </citation>
    <scope>NUCLEOTIDE SEQUENCE [LARGE SCALE GENOMIC DNA]</scope>
    <source>
        <strain evidence="10 11">JEL423</strain>
    </source>
</reference>
<proteinExistence type="predicted"/>
<gene>
    <name evidence="10" type="ORF">BDEG_24000</name>
</gene>
<dbReference type="PROSITE" id="PS50157">
    <property type="entry name" value="ZINC_FINGER_C2H2_2"/>
    <property type="match status" value="2"/>
</dbReference>
<evidence type="ECO:0000256" key="8">
    <source>
        <dbReference type="SAM" id="MobiDB-lite"/>
    </source>
</evidence>
<evidence type="ECO:0000256" key="3">
    <source>
        <dbReference type="ARBA" id="ARBA00022737"/>
    </source>
</evidence>
<dbReference type="AlphaFoldDB" id="A0A177WJD1"/>
<evidence type="ECO:0000259" key="9">
    <source>
        <dbReference type="PROSITE" id="PS50157"/>
    </source>
</evidence>
<organism evidence="10 11">
    <name type="scientific">Batrachochytrium dendrobatidis (strain JEL423)</name>
    <dbReference type="NCBI Taxonomy" id="403673"/>
    <lineage>
        <taxon>Eukaryota</taxon>
        <taxon>Fungi</taxon>
        <taxon>Fungi incertae sedis</taxon>
        <taxon>Chytridiomycota</taxon>
        <taxon>Chytridiomycota incertae sedis</taxon>
        <taxon>Chytridiomycetes</taxon>
        <taxon>Rhizophydiales</taxon>
        <taxon>Rhizophydiales incertae sedis</taxon>
        <taxon>Batrachochytrium</taxon>
    </lineage>
</organism>
<evidence type="ECO:0000313" key="10">
    <source>
        <dbReference type="EMBL" id="OAJ40237.1"/>
    </source>
</evidence>
<dbReference type="GO" id="GO:0005634">
    <property type="term" value="C:nucleus"/>
    <property type="evidence" value="ECO:0007669"/>
    <property type="project" value="UniProtKB-SubCell"/>
</dbReference>
<dbReference type="Pfam" id="PF00096">
    <property type="entry name" value="zf-C2H2"/>
    <property type="match status" value="2"/>
</dbReference>
<dbReference type="InterPro" id="IPR013087">
    <property type="entry name" value="Znf_C2H2_type"/>
</dbReference>
<dbReference type="GO" id="GO:0010468">
    <property type="term" value="P:regulation of gene expression"/>
    <property type="evidence" value="ECO:0007669"/>
    <property type="project" value="TreeGrafter"/>
</dbReference>
<evidence type="ECO:0000256" key="5">
    <source>
        <dbReference type="ARBA" id="ARBA00022833"/>
    </source>
</evidence>
<dbReference type="FunFam" id="3.30.160.60:FF:000125">
    <property type="entry name" value="Putative zinc finger protein 143"/>
    <property type="match status" value="1"/>
</dbReference>
<keyword evidence="6" id="KW-0539">Nucleus</keyword>
<evidence type="ECO:0000313" key="11">
    <source>
        <dbReference type="Proteomes" id="UP000077115"/>
    </source>
</evidence>
<evidence type="ECO:0000256" key="4">
    <source>
        <dbReference type="ARBA" id="ARBA00022771"/>
    </source>
</evidence>
<feature type="compositionally biased region" description="Low complexity" evidence="8">
    <location>
        <begin position="13"/>
        <end position="22"/>
    </location>
</feature>
<sequence length="487" mass="53255">MNRPSLLSPPPQSTMMLQQQQLSASALTAPNKLFSLDTQNLQLSSQPQTAFDSFQTQRLPQSQSQQQQQLNELLLFSSASVANTPTSAIAPASILNSQDNRFPDSSTMAGSSHTPVTASDFLFMDTKSFDPSVAANQFQQANANSLALSNVLASERVSNASTANSLTAGMSQLAYPPVTSPYVASIQTSHLMFPSENHSPLPQTIVARLWASRPLTAGLNVDPSPTSAHVQPSPNSAHILMVPSPFIRTIQSPMNSPFNSPLEPSFRSPIGSMMSYGKFTPAHRSSLLSPEQSANALIDFLKPATHPSQESNPSYMIPPSHSLPSAGEPKKTFEDFLAENGLLDSPATTTTDTLNTNNRNGYLAMAHTGNSAASLSNTFSLPDLQHIQQNQQQNRLQVSDLPPPLTTRPFHDDRKGVHDSVPEGKFWITLKTPLQTLYQCPHPDCLKTFTRPYNLKSHYRSHTGERPFKCEVCSQAFARKHDLKRHQ</sequence>
<dbReference type="PANTHER" id="PTHR16515:SF49">
    <property type="entry name" value="GASTRULA ZINC FINGER PROTEIN XLCGF49.1-LIKE-RELATED"/>
    <property type="match status" value="1"/>
</dbReference>
<keyword evidence="5" id="KW-0862">Zinc</keyword>
<reference evidence="10 11" key="1">
    <citation type="submission" date="2006-10" db="EMBL/GenBank/DDBJ databases">
        <title>The Genome Sequence of Batrachochytrium dendrobatidis JEL423.</title>
        <authorList>
            <consortium name="The Broad Institute Genome Sequencing Platform"/>
            <person name="Birren B."/>
            <person name="Lander E."/>
            <person name="Galagan J."/>
            <person name="Cuomo C."/>
            <person name="Devon K."/>
            <person name="Jaffe D."/>
            <person name="Butler J."/>
            <person name="Alvarez P."/>
            <person name="Gnerre S."/>
            <person name="Grabherr M."/>
            <person name="Kleber M."/>
            <person name="Mauceli E."/>
            <person name="Brockman W."/>
            <person name="Young S."/>
            <person name="LaButti K."/>
            <person name="Sykes S."/>
            <person name="DeCaprio D."/>
            <person name="Crawford M."/>
            <person name="Koehrsen M."/>
            <person name="Engels R."/>
            <person name="Montgomery P."/>
            <person name="Pearson M."/>
            <person name="Howarth C."/>
            <person name="Larson L."/>
            <person name="White J."/>
            <person name="O'Leary S."/>
            <person name="Kodira C."/>
            <person name="Zeng Q."/>
            <person name="Yandava C."/>
            <person name="Alvarado L."/>
            <person name="Longcore J."/>
            <person name="James T."/>
        </authorList>
    </citation>
    <scope>NUCLEOTIDE SEQUENCE [LARGE SCALE GENOMIC DNA]</scope>
    <source>
        <strain evidence="10 11">JEL423</strain>
    </source>
</reference>
<keyword evidence="4 7" id="KW-0863">Zinc-finger</keyword>
<name>A0A177WJD1_BATDL</name>
<dbReference type="GO" id="GO:0008270">
    <property type="term" value="F:zinc ion binding"/>
    <property type="evidence" value="ECO:0007669"/>
    <property type="project" value="UniProtKB-KW"/>
</dbReference>
<evidence type="ECO:0000256" key="6">
    <source>
        <dbReference type="ARBA" id="ARBA00023242"/>
    </source>
</evidence>
<feature type="domain" description="C2H2-type" evidence="9">
    <location>
        <begin position="438"/>
        <end position="467"/>
    </location>
</feature>
<dbReference type="SUPFAM" id="SSF57667">
    <property type="entry name" value="beta-beta-alpha zinc fingers"/>
    <property type="match status" value="1"/>
</dbReference>
<feature type="region of interest" description="Disordered" evidence="8">
    <location>
        <begin position="1"/>
        <end position="22"/>
    </location>
</feature>
<dbReference type="VEuPathDB" id="FungiDB:BDEG_24000"/>
<accession>A0A177WJD1</accession>
<dbReference type="OrthoDB" id="4748970at2759"/>
<feature type="domain" description="C2H2-type" evidence="9">
    <location>
        <begin position="468"/>
        <end position="487"/>
    </location>
</feature>
<dbReference type="Proteomes" id="UP000077115">
    <property type="component" value="Unassembled WGS sequence"/>
</dbReference>
<protein>
    <recommendedName>
        <fullName evidence="9">C2H2-type domain-containing protein</fullName>
    </recommendedName>
</protein>
<dbReference type="PROSITE" id="PS00028">
    <property type="entry name" value="ZINC_FINGER_C2H2_1"/>
    <property type="match status" value="1"/>
</dbReference>
<dbReference type="InterPro" id="IPR050331">
    <property type="entry name" value="Zinc_finger"/>
</dbReference>
<dbReference type="Gene3D" id="3.30.160.60">
    <property type="entry name" value="Classic Zinc Finger"/>
    <property type="match status" value="2"/>
</dbReference>
<keyword evidence="3" id="KW-0677">Repeat</keyword>
<dbReference type="EMBL" id="DS022304">
    <property type="protein sequence ID" value="OAJ40237.1"/>
    <property type="molecule type" value="Genomic_DNA"/>
</dbReference>
<keyword evidence="2" id="KW-0479">Metal-binding</keyword>
<dbReference type="InterPro" id="IPR036236">
    <property type="entry name" value="Znf_C2H2_sf"/>
</dbReference>
<evidence type="ECO:0000256" key="2">
    <source>
        <dbReference type="ARBA" id="ARBA00022723"/>
    </source>
</evidence>
<dbReference type="SMART" id="SM00355">
    <property type="entry name" value="ZnF_C2H2"/>
    <property type="match status" value="2"/>
</dbReference>
<evidence type="ECO:0000256" key="7">
    <source>
        <dbReference type="PROSITE-ProRule" id="PRU00042"/>
    </source>
</evidence>
<dbReference type="STRING" id="403673.A0A177WJD1"/>